<comment type="caution">
    <text evidence="1">The sequence shown here is derived from an EMBL/GenBank/DDBJ whole genome shotgun (WGS) entry which is preliminary data.</text>
</comment>
<dbReference type="InterPro" id="IPR009731">
    <property type="entry name" value="P-like"/>
</dbReference>
<dbReference type="EMBL" id="VTPY01000008">
    <property type="protein sequence ID" value="KAA0010070.1"/>
    <property type="molecule type" value="Genomic_DNA"/>
</dbReference>
<keyword evidence="2" id="KW-1185">Reference proteome</keyword>
<evidence type="ECO:0000313" key="1">
    <source>
        <dbReference type="EMBL" id="KAA0010070.1"/>
    </source>
</evidence>
<gene>
    <name evidence="1" type="ORF">F0A17_19510</name>
</gene>
<dbReference type="GO" id="GO:0006270">
    <property type="term" value="P:DNA replication initiation"/>
    <property type="evidence" value="ECO:0007669"/>
    <property type="project" value="InterPro"/>
</dbReference>
<dbReference type="Pfam" id="PF06992">
    <property type="entry name" value="Phage_lambda_P"/>
    <property type="match status" value="1"/>
</dbReference>
<dbReference type="Proteomes" id="UP000486760">
    <property type="component" value="Unassembled WGS sequence"/>
</dbReference>
<dbReference type="AlphaFoldDB" id="A0A7V7FX42"/>
<name>A0A7V7FX42_9GAMM</name>
<reference evidence="1 2" key="1">
    <citation type="submission" date="2019-08" db="EMBL/GenBank/DDBJ databases">
        <title>Bioinformatics analysis of the strain L3 and L5.</title>
        <authorList>
            <person name="Li X."/>
        </authorList>
    </citation>
    <scope>NUCLEOTIDE SEQUENCE [LARGE SCALE GENOMIC DNA]</scope>
    <source>
        <strain evidence="1 2">L5</strain>
    </source>
</reference>
<protein>
    <submittedName>
        <fullName evidence="1">Uncharacterized protein</fullName>
    </submittedName>
</protein>
<sequence length="253" mass="28212">MTMKAAMDTLHHVVSQLQKLETGPEEFDSLKVNSGEASNAQAVTEHDVDALFDALKNLYGNKFISQWGLYDEKGLWLAELAHLSVAHLKLGYRCCRERLRASVRQGGEAWPPQPAEFAVLCEPRPEDLGMPNVELAWAEVCEKAHSPANHSWSHLAVRLAARKVTWSIMHSGQREMGSIRERFSQEYLALVNRVMNGQRLTERELLGTDKPLTLVQRAEKRGQEQAMALARSLGSGKVGDAALSKMRAMILPS</sequence>
<accession>A0A7V7FX42</accession>
<evidence type="ECO:0000313" key="2">
    <source>
        <dbReference type="Proteomes" id="UP000486760"/>
    </source>
</evidence>
<organism evidence="1 2">
    <name type="scientific">Billgrantia pellis</name>
    <dbReference type="NCBI Taxonomy" id="2606936"/>
    <lineage>
        <taxon>Bacteria</taxon>
        <taxon>Pseudomonadati</taxon>
        <taxon>Pseudomonadota</taxon>
        <taxon>Gammaproteobacteria</taxon>
        <taxon>Oceanospirillales</taxon>
        <taxon>Halomonadaceae</taxon>
        <taxon>Billgrantia</taxon>
    </lineage>
</organism>
<proteinExistence type="predicted"/>